<reference evidence="20" key="1">
    <citation type="submission" date="2025-08" db="UniProtKB">
        <authorList>
            <consortium name="Ensembl"/>
        </authorList>
    </citation>
    <scope>IDENTIFICATION</scope>
</reference>
<evidence type="ECO:0000256" key="1">
    <source>
        <dbReference type="ARBA" id="ARBA00000829"/>
    </source>
</evidence>
<feature type="signal peptide" evidence="16">
    <location>
        <begin position="1"/>
        <end position="23"/>
    </location>
</feature>
<sequence>MESGHRLLALAVLLLALCGSGCPLGSSSPSPAGGAAVRSLQGLWRLNNANGSLALKGEVPGCVHTALFREGLIQDPYYRFNDLDYRWISLDNWTYSRTFKAPFNISTWQKVILVFDGIDTVAQIVVNNITVGKTDNMFQMYKFDVTDVIKEVNTIEVHFLSAILYAAQQSKIHQAYKVPPECPPPVQKGECHMNFIRKEQCSFSWDWGPSFPTQGIWKDVRIEAYNLYHLVYFSVTPFYERNIQQWQLQIESRFDVVSKKPITGFVAVNIPELRIQQVFPGQLLPGEGTIAFLTNVSKSVPVELWWPSGHGNQPGYNMTAMFIMQEEYKIIKHWKVYFRTVELVEESIPDSPGLSFYFRINGLPIFMKGSNWIPADSFPDKVNSKTLRLLLQSTVDANMNILRVWGGGLYEQDEFYEICDELGIMIWQDFMFACALYPTNQDYLDSVRAEITHQVKRLKHHPAIILWSGNNENEVALSTNWFSIPSAQMNLYFKDYVTLYVDNIREIVFAEDQSRPFIASSPTNGLESIKEGWLARNPYDTHYGDTHYYNYLNDCWDWTLYPRARFASEYGFQSWPSFSTLVQVSVEEDWSYTSNFSLHRQHHAGGNDEMLQQAGLHFKLPQVVNPVENFKQTIYLTQIIVYDWSRMDPVCTLTIDDLIVKAGSAVPIYKEPINDLLKRCGNCTRQSCVITFHFESEGEPSGPINCHFLSSLKNAKGLKNPHIHASISQEGDHFQFALEATAIAPFVWLDVGNIPGRFSDNGFLLTEKKRLIFFYPWETTNVKELEKSFSLTSLTDIS</sequence>
<dbReference type="InterPro" id="IPR017853">
    <property type="entry name" value="GH"/>
</dbReference>
<evidence type="ECO:0000259" key="18">
    <source>
        <dbReference type="Pfam" id="PF17753"/>
    </source>
</evidence>
<evidence type="ECO:0000256" key="5">
    <source>
        <dbReference type="ARBA" id="ARBA00011245"/>
    </source>
</evidence>
<comment type="subcellular location">
    <subcellularLocation>
        <location evidence="3">Lysosome</location>
    </subcellularLocation>
</comment>
<evidence type="ECO:0000256" key="16">
    <source>
        <dbReference type="SAM" id="SignalP"/>
    </source>
</evidence>
<keyword evidence="21" id="KW-1185">Reference proteome</keyword>
<keyword evidence="10" id="KW-1015">Disulfide bond</keyword>
<feature type="domain" description="Beta-mannosidase-like galactose-binding" evidence="19">
    <location>
        <begin position="44"/>
        <end position="218"/>
    </location>
</feature>
<comment type="similarity">
    <text evidence="4">Belongs to the glycosyl hydrolase 2 family.</text>
</comment>
<dbReference type="GeneTree" id="ENSGT00390000001670"/>
<evidence type="ECO:0000256" key="6">
    <source>
        <dbReference type="ARBA" id="ARBA00012754"/>
    </source>
</evidence>
<evidence type="ECO:0000256" key="14">
    <source>
        <dbReference type="ARBA" id="ARBA00032581"/>
    </source>
</evidence>
<organism evidence="20 21">
    <name type="scientific">Naja naja</name>
    <name type="common">Indian cobra</name>
    <dbReference type="NCBI Taxonomy" id="35670"/>
    <lineage>
        <taxon>Eukaryota</taxon>
        <taxon>Metazoa</taxon>
        <taxon>Chordata</taxon>
        <taxon>Craniata</taxon>
        <taxon>Vertebrata</taxon>
        <taxon>Euteleostomi</taxon>
        <taxon>Lepidosauria</taxon>
        <taxon>Squamata</taxon>
        <taxon>Bifurcata</taxon>
        <taxon>Unidentata</taxon>
        <taxon>Episquamata</taxon>
        <taxon>Toxicofera</taxon>
        <taxon>Serpentes</taxon>
        <taxon>Colubroidea</taxon>
        <taxon>Elapidae</taxon>
        <taxon>Elapinae</taxon>
        <taxon>Naja</taxon>
    </lineage>
</organism>
<dbReference type="GO" id="GO:0005764">
    <property type="term" value="C:lysosome"/>
    <property type="evidence" value="ECO:0007669"/>
    <property type="project" value="UniProtKB-SubCell"/>
</dbReference>
<protein>
    <recommendedName>
        <fullName evidence="7">Beta-mannosidase</fullName>
        <ecNumber evidence="6">3.2.1.25</ecNumber>
    </recommendedName>
    <alternativeName>
        <fullName evidence="14">Lysosomal beta A mannosidase</fullName>
    </alternativeName>
    <alternativeName>
        <fullName evidence="15">Mannanase</fullName>
    </alternativeName>
</protein>
<dbReference type="Pfam" id="PF17753">
    <property type="entry name" value="Ig_mannosidase"/>
    <property type="match status" value="1"/>
</dbReference>
<evidence type="ECO:0000256" key="3">
    <source>
        <dbReference type="ARBA" id="ARBA00004371"/>
    </source>
</evidence>
<dbReference type="Gene3D" id="2.60.120.260">
    <property type="entry name" value="Galactose-binding domain-like"/>
    <property type="match status" value="1"/>
</dbReference>
<evidence type="ECO:0000256" key="13">
    <source>
        <dbReference type="ARBA" id="ARBA00023295"/>
    </source>
</evidence>
<dbReference type="PANTHER" id="PTHR43730">
    <property type="entry name" value="BETA-MANNOSIDASE"/>
    <property type="match status" value="1"/>
</dbReference>
<evidence type="ECO:0000256" key="7">
    <source>
        <dbReference type="ARBA" id="ARBA00015707"/>
    </source>
</evidence>
<evidence type="ECO:0000259" key="19">
    <source>
        <dbReference type="Pfam" id="PF22666"/>
    </source>
</evidence>
<dbReference type="GO" id="GO:0004567">
    <property type="term" value="F:beta-mannosidase activity"/>
    <property type="evidence" value="ECO:0007669"/>
    <property type="project" value="UniProtKB-EC"/>
</dbReference>
<dbReference type="FunFam" id="3.20.20.80:FF:000035">
    <property type="entry name" value="Mannosidase beta"/>
    <property type="match status" value="1"/>
</dbReference>
<dbReference type="InterPro" id="IPR041625">
    <property type="entry name" value="Beta-mannosidase_Ig"/>
</dbReference>
<dbReference type="InterPro" id="IPR050887">
    <property type="entry name" value="Beta-mannosidase_GH2"/>
</dbReference>
<dbReference type="Proteomes" id="UP000694559">
    <property type="component" value="Unplaced"/>
</dbReference>
<dbReference type="InterPro" id="IPR054593">
    <property type="entry name" value="Beta-mannosidase-like_N2"/>
</dbReference>
<dbReference type="FunFam" id="2.60.40.10:FF:000650">
    <property type="entry name" value="Mannosidase beta"/>
    <property type="match status" value="1"/>
</dbReference>
<dbReference type="Pfam" id="PF22666">
    <property type="entry name" value="Glyco_hydro_2_N2"/>
    <property type="match status" value="1"/>
</dbReference>
<dbReference type="InterPro" id="IPR013783">
    <property type="entry name" value="Ig-like_fold"/>
</dbReference>
<evidence type="ECO:0000256" key="8">
    <source>
        <dbReference type="ARBA" id="ARBA00022729"/>
    </source>
</evidence>
<dbReference type="OrthoDB" id="2866996at2759"/>
<feature type="domain" description="Beta-mannosidase Ig-fold" evidence="18">
    <location>
        <begin position="718"/>
        <end position="797"/>
    </location>
</feature>
<evidence type="ECO:0000256" key="2">
    <source>
        <dbReference type="ARBA" id="ARBA00003150"/>
    </source>
</evidence>
<dbReference type="FunFam" id="2.60.120.260:FF:000060">
    <property type="entry name" value="Probable beta-mannosidase"/>
    <property type="match status" value="1"/>
</dbReference>
<evidence type="ECO:0000256" key="9">
    <source>
        <dbReference type="ARBA" id="ARBA00022801"/>
    </source>
</evidence>
<dbReference type="AlphaFoldDB" id="A0A8C6XH99"/>
<evidence type="ECO:0000256" key="11">
    <source>
        <dbReference type="ARBA" id="ARBA00023180"/>
    </source>
</evidence>
<evidence type="ECO:0000256" key="4">
    <source>
        <dbReference type="ARBA" id="ARBA00007401"/>
    </source>
</evidence>
<evidence type="ECO:0000256" key="12">
    <source>
        <dbReference type="ARBA" id="ARBA00023228"/>
    </source>
</evidence>
<dbReference type="InterPro" id="IPR036156">
    <property type="entry name" value="Beta-gal/glucu_dom_sf"/>
</dbReference>
<reference evidence="20" key="2">
    <citation type="submission" date="2025-09" db="UniProtKB">
        <authorList>
            <consortium name="Ensembl"/>
        </authorList>
    </citation>
    <scope>IDENTIFICATION</scope>
</reference>
<comment type="function">
    <text evidence="2">Exoglycosidase that cleaves the single beta-linked mannose residue from the non-reducing end of all N-linked glycoprotein oligosaccharides.</text>
</comment>
<dbReference type="SUPFAM" id="SSF49303">
    <property type="entry name" value="beta-Galactosidase/glucuronidase domain"/>
    <property type="match status" value="2"/>
</dbReference>
<keyword evidence="9" id="KW-0378">Hydrolase</keyword>
<feature type="chain" id="PRO_5034434876" description="Beta-mannosidase" evidence="16">
    <location>
        <begin position="24"/>
        <end position="798"/>
    </location>
</feature>
<keyword evidence="12" id="KW-0458">Lysosome</keyword>
<proteinExistence type="inferred from homology"/>
<dbReference type="Gene3D" id="2.60.40.10">
    <property type="entry name" value="Immunoglobulins"/>
    <property type="match status" value="2"/>
</dbReference>
<dbReference type="Gene3D" id="3.20.20.80">
    <property type="entry name" value="Glycosidases"/>
    <property type="match status" value="1"/>
</dbReference>
<evidence type="ECO:0000256" key="10">
    <source>
        <dbReference type="ARBA" id="ARBA00023157"/>
    </source>
</evidence>
<comment type="catalytic activity">
    <reaction evidence="1">
        <text>Hydrolysis of terminal, non-reducing beta-D-mannose residues in beta-D-mannosides.</text>
        <dbReference type="EC" id="3.2.1.25"/>
    </reaction>
</comment>
<comment type="subunit">
    <text evidence="5">Monomer.</text>
</comment>
<evidence type="ECO:0000313" key="20">
    <source>
        <dbReference type="Ensembl" id="ENSNNAP00000014209.1"/>
    </source>
</evidence>
<feature type="domain" description="Glycoside hydrolase family 2 catalytic" evidence="17">
    <location>
        <begin position="411"/>
        <end position="512"/>
    </location>
</feature>
<keyword evidence="11" id="KW-0325">Glycoprotein</keyword>
<name>A0A8C6XH99_NAJNA</name>
<dbReference type="GO" id="GO:0006516">
    <property type="term" value="P:glycoprotein catabolic process"/>
    <property type="evidence" value="ECO:0007669"/>
    <property type="project" value="TreeGrafter"/>
</dbReference>
<keyword evidence="8 16" id="KW-0732">Signal</keyword>
<keyword evidence="13" id="KW-0326">Glycosidase</keyword>
<dbReference type="EC" id="3.2.1.25" evidence="6"/>
<accession>A0A8C6XH99</accession>
<evidence type="ECO:0000256" key="15">
    <source>
        <dbReference type="ARBA" id="ARBA00033445"/>
    </source>
</evidence>
<dbReference type="InterPro" id="IPR006103">
    <property type="entry name" value="Glyco_hydro_2_cat"/>
</dbReference>
<dbReference type="InterPro" id="IPR008979">
    <property type="entry name" value="Galactose-bd-like_sf"/>
</dbReference>
<dbReference type="SUPFAM" id="SSF51445">
    <property type="entry name" value="(Trans)glycosidases"/>
    <property type="match status" value="1"/>
</dbReference>
<gene>
    <name evidence="20" type="primary">MANBA</name>
</gene>
<dbReference type="Ensembl" id="ENSNNAT00000014898.1">
    <property type="protein sequence ID" value="ENSNNAP00000014209.1"/>
    <property type="gene ID" value="ENSNNAG00000009538.1"/>
</dbReference>
<dbReference type="SUPFAM" id="SSF49785">
    <property type="entry name" value="Galactose-binding domain-like"/>
    <property type="match status" value="1"/>
</dbReference>
<dbReference type="Pfam" id="PF02836">
    <property type="entry name" value="Glyco_hydro_2_C"/>
    <property type="match status" value="1"/>
</dbReference>
<evidence type="ECO:0000259" key="17">
    <source>
        <dbReference type="Pfam" id="PF02836"/>
    </source>
</evidence>
<dbReference type="GO" id="GO:0005975">
    <property type="term" value="P:carbohydrate metabolic process"/>
    <property type="evidence" value="ECO:0007669"/>
    <property type="project" value="InterPro"/>
</dbReference>
<dbReference type="PANTHER" id="PTHR43730:SF1">
    <property type="entry name" value="BETA-MANNOSIDASE"/>
    <property type="match status" value="1"/>
</dbReference>
<evidence type="ECO:0000313" key="21">
    <source>
        <dbReference type="Proteomes" id="UP000694559"/>
    </source>
</evidence>